<dbReference type="EMBL" id="JACIEN010000003">
    <property type="protein sequence ID" value="MBB4018197.1"/>
    <property type="molecule type" value="Genomic_DNA"/>
</dbReference>
<dbReference type="Pfam" id="PF13693">
    <property type="entry name" value="HTH_35"/>
    <property type="match status" value="1"/>
</dbReference>
<evidence type="ECO:0000256" key="4">
    <source>
        <dbReference type="ARBA" id="ARBA00023163"/>
    </source>
</evidence>
<sequence length="101" mass="11181">MAKRTSRDWHPEDIKAAIRKRGWTLTGLSLANGLPDHACRHALRKPNFAGELAIAGALGVAPRHIWPSRFNVDGSRRPQRRSRSKSSAPRVAGHCQMHEAA</sequence>
<evidence type="ECO:0000256" key="2">
    <source>
        <dbReference type="ARBA" id="ARBA00023015"/>
    </source>
</evidence>
<evidence type="ECO:0000259" key="6">
    <source>
        <dbReference type="Pfam" id="PF13693"/>
    </source>
</evidence>
<dbReference type="Proteomes" id="UP000577362">
    <property type="component" value="Unassembled WGS sequence"/>
</dbReference>
<dbReference type="InterPro" id="IPR010982">
    <property type="entry name" value="Lambda_DNA-bd_dom_sf"/>
</dbReference>
<feature type="region of interest" description="Disordered" evidence="5">
    <location>
        <begin position="68"/>
        <end position="101"/>
    </location>
</feature>
<keyword evidence="2" id="KW-0805">Transcription regulation</keyword>
<accession>A0A840C761</accession>
<evidence type="ECO:0000256" key="1">
    <source>
        <dbReference type="ARBA" id="ARBA00006157"/>
    </source>
</evidence>
<dbReference type="Gene3D" id="1.10.260.40">
    <property type="entry name" value="lambda repressor-like DNA-binding domains"/>
    <property type="match status" value="1"/>
</dbReference>
<reference evidence="7 8" key="1">
    <citation type="submission" date="2020-08" db="EMBL/GenBank/DDBJ databases">
        <title>Genomic Encyclopedia of Type Strains, Phase IV (KMG-IV): sequencing the most valuable type-strain genomes for metagenomic binning, comparative biology and taxonomic classification.</title>
        <authorList>
            <person name="Goeker M."/>
        </authorList>
    </citation>
    <scope>NUCLEOTIDE SEQUENCE [LARGE SCALE GENOMIC DNA]</scope>
    <source>
        <strain evidence="7 8">DSM 103737</strain>
    </source>
</reference>
<dbReference type="RefSeq" id="WP_183317192.1">
    <property type="nucleotide sequence ID" value="NZ_JACIEN010000003.1"/>
</dbReference>
<evidence type="ECO:0000313" key="7">
    <source>
        <dbReference type="EMBL" id="MBB4018197.1"/>
    </source>
</evidence>
<dbReference type="SUPFAM" id="SSF47413">
    <property type="entry name" value="lambda repressor-like DNA-binding domains"/>
    <property type="match status" value="1"/>
</dbReference>
<feature type="domain" description="Ner winged helix-turn-helix DNA-binding" evidence="6">
    <location>
        <begin position="8"/>
        <end position="81"/>
    </location>
</feature>
<gene>
    <name evidence="7" type="ORF">GGR16_003231</name>
</gene>
<comment type="caution">
    <text evidence="7">The sequence shown here is derived from an EMBL/GenBank/DDBJ whole genome shotgun (WGS) entry which is preliminary data.</text>
</comment>
<evidence type="ECO:0000313" key="8">
    <source>
        <dbReference type="Proteomes" id="UP000577362"/>
    </source>
</evidence>
<dbReference type="InterPro" id="IPR038722">
    <property type="entry name" value="Ner_HTH_dom"/>
</dbReference>
<evidence type="ECO:0000256" key="5">
    <source>
        <dbReference type="SAM" id="MobiDB-lite"/>
    </source>
</evidence>
<dbReference type="AlphaFoldDB" id="A0A840C761"/>
<comment type="similarity">
    <text evidence="1">Belongs to the ner transcriptional regulatory family.</text>
</comment>
<dbReference type="GO" id="GO:0003677">
    <property type="term" value="F:DNA binding"/>
    <property type="evidence" value="ECO:0007669"/>
    <property type="project" value="UniProtKB-KW"/>
</dbReference>
<proteinExistence type="inferred from homology"/>
<name>A0A840C761_9HYPH</name>
<keyword evidence="3" id="KW-0238">DNA-binding</keyword>
<protein>
    <submittedName>
        <fullName evidence="7">Ner family transcriptional regulator</fullName>
    </submittedName>
</protein>
<keyword evidence="8" id="KW-1185">Reference proteome</keyword>
<evidence type="ECO:0000256" key="3">
    <source>
        <dbReference type="ARBA" id="ARBA00023125"/>
    </source>
</evidence>
<organism evidence="7 8">
    <name type="scientific">Chelatococcus caeni</name>
    <dbReference type="NCBI Taxonomy" id="1348468"/>
    <lineage>
        <taxon>Bacteria</taxon>
        <taxon>Pseudomonadati</taxon>
        <taxon>Pseudomonadota</taxon>
        <taxon>Alphaproteobacteria</taxon>
        <taxon>Hyphomicrobiales</taxon>
        <taxon>Chelatococcaceae</taxon>
        <taxon>Chelatococcus</taxon>
    </lineage>
</organism>
<keyword evidence="4" id="KW-0804">Transcription</keyword>